<name>A0A7G9RLV6_9BURK</name>
<evidence type="ECO:0000256" key="2">
    <source>
        <dbReference type="ARBA" id="ARBA00022679"/>
    </source>
</evidence>
<evidence type="ECO:0000256" key="1">
    <source>
        <dbReference type="ARBA" id="ARBA00022603"/>
    </source>
</evidence>
<accession>A0A7G9RLV6</accession>
<dbReference type="Gene3D" id="3.40.50.150">
    <property type="entry name" value="Vaccinia Virus protein VP39"/>
    <property type="match status" value="1"/>
</dbReference>
<evidence type="ECO:0000313" key="3">
    <source>
        <dbReference type="EMBL" id="QNN56581.1"/>
    </source>
</evidence>
<dbReference type="GO" id="GO:0008168">
    <property type="term" value="F:methyltransferase activity"/>
    <property type="evidence" value="ECO:0007669"/>
    <property type="project" value="UniProtKB-KW"/>
</dbReference>
<proteinExistence type="predicted"/>
<protein>
    <submittedName>
        <fullName evidence="3">Biotin synthase</fullName>
    </submittedName>
</protein>
<dbReference type="SUPFAM" id="SSF53335">
    <property type="entry name" value="S-adenosyl-L-methionine-dependent methyltransferases"/>
    <property type="match status" value="1"/>
</dbReference>
<dbReference type="PANTHER" id="PTHR13090">
    <property type="entry name" value="ARGININE-HYDROXYLASE NDUFAF5, MITOCHONDRIAL"/>
    <property type="match status" value="1"/>
</dbReference>
<dbReference type="InterPro" id="IPR029063">
    <property type="entry name" value="SAM-dependent_MTases_sf"/>
</dbReference>
<dbReference type="AlphaFoldDB" id="A0A7G9RLV6"/>
<dbReference type="InterPro" id="IPR050602">
    <property type="entry name" value="Malonyl-ACP_OMT"/>
</dbReference>
<dbReference type="EMBL" id="CP060714">
    <property type="protein sequence ID" value="QNN56581.1"/>
    <property type="molecule type" value="Genomic_DNA"/>
</dbReference>
<organism evidence="3 4">
    <name type="scientific">Diaphorobacter ruginosibacter</name>
    <dbReference type="NCBI Taxonomy" id="1715720"/>
    <lineage>
        <taxon>Bacteria</taxon>
        <taxon>Pseudomonadati</taxon>
        <taxon>Pseudomonadota</taxon>
        <taxon>Betaproteobacteria</taxon>
        <taxon>Burkholderiales</taxon>
        <taxon>Comamonadaceae</taxon>
        <taxon>Diaphorobacter</taxon>
    </lineage>
</organism>
<dbReference type="Proteomes" id="UP000515811">
    <property type="component" value="Chromosome"/>
</dbReference>
<sequence>MSEQLPPTIDPTAAQRWHARAADASPWLHEEIARRMQERLQWMREKPANWCDWDPLRGGIEGHALVQQQFAQAACQINETSSAQGRERVQELLGKPWWTLGRWSGPAQRFGIPEDASVQMLWSNMALHSAANPQALIEQWHRSLAVGGYVMFSCLGPDTVREIHAVYAEQGWPVPGHSMTDMHDWGDMLVHAGFAEPVMDMERITLTFASAARLLEELRGLGRNLHPQRFGALRGRGFKARLEQALAARLAGPEQGGQLAITFEIIYGHAFKPQPRVKVEAQSAVTLDDMRTMLRKGRQ</sequence>
<dbReference type="KEGG" id="drg:H9K76_18945"/>
<dbReference type="RefSeq" id="WP_187596847.1">
    <property type="nucleotide sequence ID" value="NZ_CP060714.1"/>
</dbReference>
<evidence type="ECO:0000313" key="4">
    <source>
        <dbReference type="Proteomes" id="UP000515811"/>
    </source>
</evidence>
<keyword evidence="1" id="KW-0489">Methyltransferase</keyword>
<keyword evidence="2" id="KW-0808">Transferase</keyword>
<dbReference type="PANTHER" id="PTHR13090:SF1">
    <property type="entry name" value="ARGININE-HYDROXYLASE NDUFAF5, MITOCHONDRIAL"/>
    <property type="match status" value="1"/>
</dbReference>
<keyword evidence="4" id="KW-1185">Reference proteome</keyword>
<dbReference type="GO" id="GO:0032259">
    <property type="term" value="P:methylation"/>
    <property type="evidence" value="ECO:0007669"/>
    <property type="project" value="UniProtKB-KW"/>
</dbReference>
<reference evidence="3 4" key="1">
    <citation type="submission" date="2020-08" db="EMBL/GenBank/DDBJ databases">
        <title>Genome sequence of Diaphorobacter ruginosibacter DSM 27467T.</title>
        <authorList>
            <person name="Hyun D.-W."/>
            <person name="Bae J.-W."/>
        </authorList>
    </citation>
    <scope>NUCLEOTIDE SEQUENCE [LARGE SCALE GENOMIC DNA]</scope>
    <source>
        <strain evidence="3 4">DSM 27467</strain>
    </source>
</reference>
<gene>
    <name evidence="3" type="ORF">H9K76_18945</name>
</gene>